<feature type="compositionally biased region" description="Pro residues" evidence="1">
    <location>
        <begin position="262"/>
        <end position="276"/>
    </location>
</feature>
<reference evidence="3" key="3">
    <citation type="journal article" date="2018" name="Mol. Plant Microbe Interact.">
        <title>Genome sequence resources for the wheat stripe rust pathogen (Puccinia striiformis f. sp. tritici) and the barley stripe rust pathogen (Puccinia striiformis f. sp. hordei).</title>
        <authorList>
            <person name="Xia C."/>
            <person name="Wang M."/>
            <person name="Yin C."/>
            <person name="Cornejo O.E."/>
            <person name="Hulbert S.H."/>
            <person name="Chen X."/>
        </authorList>
    </citation>
    <scope>NUCLEOTIDE SEQUENCE [LARGE SCALE GENOMIC DNA]</scope>
    <source>
        <strain evidence="3">93TX-2</strain>
    </source>
</reference>
<evidence type="ECO:0000313" key="3">
    <source>
        <dbReference type="Proteomes" id="UP000238274"/>
    </source>
</evidence>
<sequence length="343" mass="37715">MAEDVELPVPSSIPAASTTQARTTNTRKKKVAAKMGTPKKRYRRTKAQKALDDAEAEKNSTSAKKAKVTKASQSSSKKKNQGTQNDEKFSDLYGEKKTDVGPKVLTKKAAFEIFAIYVNAHSNKRLSLNGILDDNPHATIDELLELKCPCYARFDTIFGTRANVAPLSQFDSLRPTPLNRPVNKDDDLLENDWVDSQSQQPENGDIGDISNLMSIDELVPPLSDKDPDESTPAFVTCTTLVCCDPNQASASAQETTSSSVPINPPPGTVPITPTPSAPRHSFANQNNASEVAPPKERPDKAKSSLVTAYQSVSEKKYEMLKTNLVWQKDQFQQETQMRQESEN</sequence>
<dbReference type="EMBL" id="PKSM01000020">
    <property type="protein sequence ID" value="POW21492.1"/>
    <property type="molecule type" value="Genomic_DNA"/>
</dbReference>
<evidence type="ECO:0000313" key="2">
    <source>
        <dbReference type="EMBL" id="POW21492.1"/>
    </source>
</evidence>
<feature type="compositionally biased region" description="Basic residues" evidence="1">
    <location>
        <begin position="25"/>
        <end position="47"/>
    </location>
</feature>
<feature type="compositionally biased region" description="Polar residues" evidence="1">
    <location>
        <begin position="14"/>
        <end position="24"/>
    </location>
</feature>
<accession>A0A2S4WIA7</accession>
<feature type="compositionally biased region" description="Low complexity" evidence="1">
    <location>
        <begin position="252"/>
        <end position="261"/>
    </location>
</feature>
<gene>
    <name evidence="2" type="ORF">PSHT_02383</name>
</gene>
<feature type="region of interest" description="Disordered" evidence="1">
    <location>
        <begin position="1"/>
        <end position="90"/>
    </location>
</feature>
<feature type="compositionally biased region" description="Low complexity" evidence="1">
    <location>
        <begin position="59"/>
        <end position="75"/>
    </location>
</feature>
<feature type="region of interest" description="Disordered" evidence="1">
    <location>
        <begin position="252"/>
        <end position="305"/>
    </location>
</feature>
<evidence type="ECO:0000256" key="1">
    <source>
        <dbReference type="SAM" id="MobiDB-lite"/>
    </source>
</evidence>
<dbReference type="Proteomes" id="UP000238274">
    <property type="component" value="Unassembled WGS sequence"/>
</dbReference>
<organism evidence="2 3">
    <name type="scientific">Puccinia striiformis</name>
    <dbReference type="NCBI Taxonomy" id="27350"/>
    <lineage>
        <taxon>Eukaryota</taxon>
        <taxon>Fungi</taxon>
        <taxon>Dikarya</taxon>
        <taxon>Basidiomycota</taxon>
        <taxon>Pucciniomycotina</taxon>
        <taxon>Pucciniomycetes</taxon>
        <taxon>Pucciniales</taxon>
        <taxon>Pucciniaceae</taxon>
        <taxon>Puccinia</taxon>
    </lineage>
</organism>
<dbReference type="PANTHER" id="PTHR33246">
    <property type="entry name" value="CCHC-TYPE DOMAIN-CONTAINING PROTEIN"/>
    <property type="match status" value="1"/>
</dbReference>
<keyword evidence="3" id="KW-1185">Reference proteome</keyword>
<reference evidence="2 3" key="1">
    <citation type="submission" date="2017-12" db="EMBL/GenBank/DDBJ databases">
        <title>Gene loss provides genomic basis for host adaptation in cereal stripe rust fungi.</title>
        <authorList>
            <person name="Xia C."/>
        </authorList>
    </citation>
    <scope>NUCLEOTIDE SEQUENCE [LARGE SCALE GENOMIC DNA]</scope>
    <source>
        <strain evidence="2 3">93TX-2</strain>
    </source>
</reference>
<dbReference type="AlphaFoldDB" id="A0A2S4WIA7"/>
<feature type="compositionally biased region" description="Basic and acidic residues" evidence="1">
    <location>
        <begin position="49"/>
        <end position="58"/>
    </location>
</feature>
<reference evidence="3" key="2">
    <citation type="journal article" date="2018" name="BMC Genomics">
        <title>Genomic insights into host adaptation between the wheat stripe rust pathogen (Puccinia striiformis f. sp. tritici) and the barley stripe rust pathogen (Puccinia striiformis f. sp. hordei).</title>
        <authorList>
            <person name="Xia C."/>
            <person name="Wang M."/>
            <person name="Yin C."/>
            <person name="Cornejo O.E."/>
            <person name="Hulbert S.H."/>
            <person name="Chen X."/>
        </authorList>
    </citation>
    <scope>NUCLEOTIDE SEQUENCE [LARGE SCALE GENOMIC DNA]</scope>
    <source>
        <strain evidence="3">93TX-2</strain>
    </source>
</reference>
<dbReference type="VEuPathDB" id="FungiDB:PSHT_02383"/>
<name>A0A2S4WIA7_9BASI</name>
<feature type="compositionally biased region" description="Basic and acidic residues" evidence="1">
    <location>
        <begin position="293"/>
        <end position="302"/>
    </location>
</feature>
<dbReference type="PANTHER" id="PTHR33246:SF51">
    <property type="entry name" value="MYB_SANT-LIKE DOMAIN-CONTAINING PROTEIN"/>
    <property type="match status" value="1"/>
</dbReference>
<dbReference type="VEuPathDB" id="FungiDB:PSTT_05380"/>
<dbReference type="OrthoDB" id="2507256at2759"/>
<protein>
    <submittedName>
        <fullName evidence="2">Uncharacterized protein</fullName>
    </submittedName>
</protein>
<proteinExistence type="predicted"/>
<comment type="caution">
    <text evidence="2">The sequence shown here is derived from an EMBL/GenBank/DDBJ whole genome shotgun (WGS) entry which is preliminary data.</text>
</comment>